<dbReference type="OrthoDB" id="154717at2"/>
<dbReference type="RefSeq" id="WP_146891486.1">
    <property type="nucleotide sequence ID" value="NZ_BJXB01000048.1"/>
</dbReference>
<gene>
    <name evidence="3" type="ORF">DC3_55770</name>
</gene>
<dbReference type="GO" id="GO:0003700">
    <property type="term" value="F:DNA-binding transcription factor activity"/>
    <property type="evidence" value="ECO:0007669"/>
    <property type="project" value="InterPro"/>
</dbReference>
<evidence type="ECO:0000259" key="2">
    <source>
        <dbReference type="Pfam" id="PF19361"/>
    </source>
</evidence>
<dbReference type="Gene3D" id="1.10.10.10">
    <property type="entry name" value="Winged helix-like DNA-binding domain superfamily/Winged helix DNA-binding domain"/>
    <property type="match status" value="1"/>
</dbReference>
<evidence type="ECO:0000259" key="1">
    <source>
        <dbReference type="Pfam" id="PF01022"/>
    </source>
</evidence>
<feature type="domain" description="DUF5937" evidence="2">
    <location>
        <begin position="108"/>
        <end position="239"/>
    </location>
</feature>
<dbReference type="InterPro" id="IPR036390">
    <property type="entry name" value="WH_DNA-bd_sf"/>
</dbReference>
<dbReference type="SUPFAM" id="SSF46785">
    <property type="entry name" value="Winged helix' DNA-binding domain"/>
    <property type="match status" value="1"/>
</dbReference>
<proteinExistence type="predicted"/>
<reference evidence="3 4" key="1">
    <citation type="submission" date="2019-07" db="EMBL/GenBank/DDBJ databases">
        <title>Whole genome shotgun sequence of Deinococcus cellulosilyticus NBRC 106333.</title>
        <authorList>
            <person name="Hosoyama A."/>
            <person name="Uohara A."/>
            <person name="Ohji S."/>
            <person name="Ichikawa N."/>
        </authorList>
    </citation>
    <scope>NUCLEOTIDE SEQUENCE [LARGE SCALE GENOMIC DNA]</scope>
    <source>
        <strain evidence="3 4">NBRC 106333</strain>
    </source>
</reference>
<dbReference type="InterPro" id="IPR045981">
    <property type="entry name" value="DUF5937"/>
</dbReference>
<sequence>MIRIKVSPLDLSRVRFAFSPLWECVASLMVYQSPGHHALHLPWIKEARKLIGDLDITLLEALVPPQNGIPPYYIPDFLTPPPLTPFPVFEEEVQQILQTSQAQIDYELNKLCELRNTRPAVIDAFLADPDLYLQKLVDVLRAYWDRVMAPYWTRLHVFLENDVLVRSRTLALEGPEQLFSGIDPTIRYEDGYVLIDRGREDYSDARGRGIVLVPSAFVYPKSMSICEEPWQPTLFYPARGVGLLWGSAPAENNEHLEGLLGSSCAKVMLNLPATTLELTERLHLAPGAVSHHLGRLKSLGIAEPQRMGRFVYYRLTPRGTGLIGLFKDDSKNFESIVQPALST</sequence>
<dbReference type="InterPro" id="IPR036388">
    <property type="entry name" value="WH-like_DNA-bd_sf"/>
</dbReference>
<dbReference type="EMBL" id="BJXB01000048">
    <property type="protein sequence ID" value="GEM49942.1"/>
    <property type="molecule type" value="Genomic_DNA"/>
</dbReference>
<dbReference type="InterPro" id="IPR001845">
    <property type="entry name" value="HTH_ArsR_DNA-bd_dom"/>
</dbReference>
<accession>A0A511NAY1</accession>
<name>A0A511NAY1_DEIC1</name>
<dbReference type="InterPro" id="IPR011991">
    <property type="entry name" value="ArsR-like_HTH"/>
</dbReference>
<keyword evidence="4" id="KW-1185">Reference proteome</keyword>
<dbReference type="CDD" id="cd00090">
    <property type="entry name" value="HTH_ARSR"/>
    <property type="match status" value="1"/>
</dbReference>
<comment type="caution">
    <text evidence="3">The sequence shown here is derived from an EMBL/GenBank/DDBJ whole genome shotgun (WGS) entry which is preliminary data.</text>
</comment>
<dbReference type="Pfam" id="PF19361">
    <property type="entry name" value="DUF5937"/>
    <property type="match status" value="1"/>
</dbReference>
<dbReference type="Pfam" id="PF01022">
    <property type="entry name" value="HTH_5"/>
    <property type="match status" value="1"/>
</dbReference>
<protein>
    <submittedName>
        <fullName evidence="3">Transcriptional regulator</fullName>
    </submittedName>
</protein>
<dbReference type="Proteomes" id="UP000321306">
    <property type="component" value="Unassembled WGS sequence"/>
</dbReference>
<feature type="domain" description="HTH arsR-type" evidence="1">
    <location>
        <begin position="272"/>
        <end position="302"/>
    </location>
</feature>
<organism evidence="3 4">
    <name type="scientific">Deinococcus cellulosilyticus (strain DSM 18568 / NBRC 106333 / KACC 11606 / 5516J-15)</name>
    <dbReference type="NCBI Taxonomy" id="1223518"/>
    <lineage>
        <taxon>Bacteria</taxon>
        <taxon>Thermotogati</taxon>
        <taxon>Deinococcota</taxon>
        <taxon>Deinococci</taxon>
        <taxon>Deinococcales</taxon>
        <taxon>Deinococcaceae</taxon>
        <taxon>Deinococcus</taxon>
    </lineage>
</organism>
<evidence type="ECO:0000313" key="4">
    <source>
        <dbReference type="Proteomes" id="UP000321306"/>
    </source>
</evidence>
<evidence type="ECO:0000313" key="3">
    <source>
        <dbReference type="EMBL" id="GEM49942.1"/>
    </source>
</evidence>
<dbReference type="AlphaFoldDB" id="A0A511NAY1"/>